<dbReference type="AlphaFoldDB" id="A0A2A9MF81"/>
<dbReference type="PROSITE" id="PS50089">
    <property type="entry name" value="ZF_RING_2"/>
    <property type="match status" value="1"/>
</dbReference>
<feature type="compositionally biased region" description="Basic and acidic residues" evidence="2">
    <location>
        <begin position="294"/>
        <end position="312"/>
    </location>
</feature>
<feature type="compositionally biased region" description="Low complexity" evidence="2">
    <location>
        <begin position="570"/>
        <end position="588"/>
    </location>
</feature>
<proteinExistence type="predicted"/>
<dbReference type="InterPro" id="IPR001841">
    <property type="entry name" value="Znf_RING"/>
</dbReference>
<dbReference type="OrthoDB" id="332034at2759"/>
<dbReference type="PANTHER" id="PTHR22996:SF0">
    <property type="entry name" value="RE60872P-RELATED"/>
    <property type="match status" value="1"/>
</dbReference>
<feature type="region of interest" description="Disordered" evidence="2">
    <location>
        <begin position="537"/>
        <end position="588"/>
    </location>
</feature>
<keyword evidence="1" id="KW-0479">Metal-binding</keyword>
<name>A0A2A9MF81_BESBE</name>
<evidence type="ECO:0000259" key="3">
    <source>
        <dbReference type="PROSITE" id="PS50089"/>
    </source>
</evidence>
<feature type="region of interest" description="Disordered" evidence="2">
    <location>
        <begin position="602"/>
        <end position="658"/>
    </location>
</feature>
<protein>
    <recommendedName>
        <fullName evidence="3">RING-type domain-containing protein</fullName>
    </recommendedName>
</protein>
<dbReference type="CDD" id="cd16649">
    <property type="entry name" value="mRING-HC-C3HC5_CGRF1-like"/>
    <property type="match status" value="1"/>
</dbReference>
<dbReference type="EMBL" id="NWUJ01000003">
    <property type="protein sequence ID" value="PFH36559.1"/>
    <property type="molecule type" value="Genomic_DNA"/>
</dbReference>
<keyword evidence="1" id="KW-0862">Zinc</keyword>
<feature type="region of interest" description="Disordered" evidence="2">
    <location>
        <begin position="289"/>
        <end position="319"/>
    </location>
</feature>
<feature type="compositionally biased region" description="Low complexity" evidence="2">
    <location>
        <begin position="161"/>
        <end position="185"/>
    </location>
</feature>
<accession>A0A2A9MF81</accession>
<gene>
    <name evidence="4" type="ORF">BESB_047510</name>
</gene>
<evidence type="ECO:0000256" key="2">
    <source>
        <dbReference type="SAM" id="MobiDB-lite"/>
    </source>
</evidence>
<dbReference type="KEGG" id="bbes:BESB_047510"/>
<dbReference type="VEuPathDB" id="ToxoDB:BESB_047510"/>
<dbReference type="Gene3D" id="3.30.40.10">
    <property type="entry name" value="Zinc/RING finger domain, C3HC4 (zinc finger)"/>
    <property type="match status" value="1"/>
</dbReference>
<keyword evidence="1" id="KW-0863">Zinc-finger</keyword>
<feature type="region of interest" description="Disordered" evidence="2">
    <location>
        <begin position="161"/>
        <end position="192"/>
    </location>
</feature>
<dbReference type="Pfam" id="PF13920">
    <property type="entry name" value="zf-C3HC4_3"/>
    <property type="match status" value="1"/>
</dbReference>
<comment type="caution">
    <text evidence="4">The sequence shown here is derived from an EMBL/GenBank/DDBJ whole genome shotgun (WGS) entry which is preliminary data.</text>
</comment>
<sequence>MAGAANSDSSPTSFFSSAGALDSHRRREAALLGQGAAAGFSSPSVLANPSISAGLHNTLCVLAGILLLLWFLRLLRQLIQEQKIRRQFAVQQHPLHLRGLARYSWDLQRLFRIHFEKLVRNYNPASPLAILRVRVAVQTKAVIFPSSSSSSSASSFSSASSSSASSSVPSSSASSASPSRAPGASETTNGAVAGEEARKWEAAVAALGEAGRTELEFLLDACDAATLVVYWGVDAEALQKALAKKADEVSVSLGVLDRPLHFPRSLRRIFGARRLAACTTRRSAAHSEASRSLLELEERDGLPSSSADRDDGGEGASRLEAGAGADSALLSSSPALLSPSEYRLRSAELTVKAGMHQRVRASPADRRAVLGNFAGAGGEGRGSAELPLVVVASLLAHSHRRMSESGHLGAVSVSEASTHVLILRRNQLNSSSLGLELAKEVMLGGGLVRAQERLDVYGLEEGESVGGEKECLVCMTNAKDVMLYPCRHCSLCFDCLRSLHQERCPICRSNFSAFVTFPFKRTHALLPSAASPASLASLPAADGESSPQPYPLPGGRATSPGGGGEHAERAYGGARSPGASSAGSGGSRRTLAADLFRAERYRRDSQEAADAEGAAEDEAQMPVRRLSEGAWRREEREGRERGRGEGLASPESNRGMASALLEQLRQYVQYDELGSELLSDSDT</sequence>
<feature type="compositionally biased region" description="Basic and acidic residues" evidence="2">
    <location>
        <begin position="625"/>
        <end position="644"/>
    </location>
</feature>
<dbReference type="InterPro" id="IPR045194">
    <property type="entry name" value="MGRN1/RNF157-like"/>
</dbReference>
<dbReference type="GO" id="GO:0005737">
    <property type="term" value="C:cytoplasm"/>
    <property type="evidence" value="ECO:0007669"/>
    <property type="project" value="TreeGrafter"/>
</dbReference>
<dbReference type="GO" id="GO:0016567">
    <property type="term" value="P:protein ubiquitination"/>
    <property type="evidence" value="ECO:0007669"/>
    <property type="project" value="TreeGrafter"/>
</dbReference>
<feature type="domain" description="RING-type" evidence="3">
    <location>
        <begin position="471"/>
        <end position="508"/>
    </location>
</feature>
<dbReference type="GO" id="GO:0061630">
    <property type="term" value="F:ubiquitin protein ligase activity"/>
    <property type="evidence" value="ECO:0007669"/>
    <property type="project" value="UniProtKB-EC"/>
</dbReference>
<evidence type="ECO:0000313" key="4">
    <source>
        <dbReference type="EMBL" id="PFH36559.1"/>
    </source>
</evidence>
<dbReference type="InterPro" id="IPR013083">
    <property type="entry name" value="Znf_RING/FYVE/PHD"/>
</dbReference>
<organism evidence="4 5">
    <name type="scientific">Besnoitia besnoiti</name>
    <name type="common">Apicomplexan protozoan</name>
    <dbReference type="NCBI Taxonomy" id="94643"/>
    <lineage>
        <taxon>Eukaryota</taxon>
        <taxon>Sar</taxon>
        <taxon>Alveolata</taxon>
        <taxon>Apicomplexa</taxon>
        <taxon>Conoidasida</taxon>
        <taxon>Coccidia</taxon>
        <taxon>Eucoccidiorida</taxon>
        <taxon>Eimeriorina</taxon>
        <taxon>Sarcocystidae</taxon>
        <taxon>Besnoitia</taxon>
    </lineage>
</organism>
<dbReference type="SUPFAM" id="SSF57850">
    <property type="entry name" value="RING/U-box"/>
    <property type="match status" value="1"/>
</dbReference>
<dbReference type="Proteomes" id="UP000224006">
    <property type="component" value="Chromosome III"/>
</dbReference>
<reference evidence="4 5" key="1">
    <citation type="submission" date="2017-09" db="EMBL/GenBank/DDBJ databases">
        <title>Genome sequencing of Besnoitia besnoiti strain Bb-Ger1.</title>
        <authorList>
            <person name="Schares G."/>
            <person name="Venepally P."/>
            <person name="Lorenzi H.A."/>
        </authorList>
    </citation>
    <scope>NUCLEOTIDE SEQUENCE [LARGE SCALE GENOMIC DNA]</scope>
    <source>
        <strain evidence="4 5">Bb-Ger1</strain>
    </source>
</reference>
<feature type="compositionally biased region" description="Acidic residues" evidence="2">
    <location>
        <begin position="607"/>
        <end position="619"/>
    </location>
</feature>
<dbReference type="RefSeq" id="XP_029220568.1">
    <property type="nucleotide sequence ID" value="XM_029363202.1"/>
</dbReference>
<dbReference type="SMART" id="SM00184">
    <property type="entry name" value="RING"/>
    <property type="match status" value="1"/>
</dbReference>
<evidence type="ECO:0000313" key="5">
    <source>
        <dbReference type="Proteomes" id="UP000224006"/>
    </source>
</evidence>
<dbReference type="PANTHER" id="PTHR22996">
    <property type="entry name" value="MAHOGUNIN"/>
    <property type="match status" value="1"/>
</dbReference>
<dbReference type="GO" id="GO:0008270">
    <property type="term" value="F:zinc ion binding"/>
    <property type="evidence" value="ECO:0007669"/>
    <property type="project" value="UniProtKB-KW"/>
</dbReference>
<dbReference type="GeneID" id="40309681"/>
<keyword evidence="5" id="KW-1185">Reference proteome</keyword>
<evidence type="ECO:0000256" key="1">
    <source>
        <dbReference type="PROSITE-ProRule" id="PRU00175"/>
    </source>
</evidence>